<dbReference type="KEGG" id="nps:KRR39_22035"/>
<feature type="chain" id="PRO_5037271435" evidence="1">
    <location>
        <begin position="24"/>
        <end position="344"/>
    </location>
</feature>
<protein>
    <submittedName>
        <fullName evidence="3">PQQ-dependent sugar dehydrogenase</fullName>
    </submittedName>
</protein>
<evidence type="ECO:0000256" key="1">
    <source>
        <dbReference type="SAM" id="SignalP"/>
    </source>
</evidence>
<dbReference type="Pfam" id="PF07995">
    <property type="entry name" value="GSDH"/>
    <property type="match status" value="1"/>
</dbReference>
<evidence type="ECO:0000259" key="2">
    <source>
        <dbReference type="Pfam" id="PF07995"/>
    </source>
</evidence>
<feature type="signal peptide" evidence="1">
    <location>
        <begin position="1"/>
        <end position="23"/>
    </location>
</feature>
<keyword evidence="4" id="KW-1185">Reference proteome</keyword>
<dbReference type="EMBL" id="CP077062">
    <property type="protein sequence ID" value="QWZ07999.1"/>
    <property type="molecule type" value="Genomic_DNA"/>
</dbReference>
<dbReference type="AlphaFoldDB" id="A0A975Y062"/>
<organism evidence="3 4">
    <name type="scientific">Nocardioides panacis</name>
    <dbReference type="NCBI Taxonomy" id="2849501"/>
    <lineage>
        <taxon>Bacteria</taxon>
        <taxon>Bacillati</taxon>
        <taxon>Actinomycetota</taxon>
        <taxon>Actinomycetes</taxon>
        <taxon>Propionibacteriales</taxon>
        <taxon>Nocardioidaceae</taxon>
        <taxon>Nocardioides</taxon>
    </lineage>
</organism>
<reference evidence="3" key="1">
    <citation type="submission" date="2021-06" db="EMBL/GenBank/DDBJ databases">
        <title>Complete genome sequence of Nocardioides sp. G188.</title>
        <authorList>
            <person name="Im W.-T."/>
        </authorList>
    </citation>
    <scope>NUCLEOTIDE SEQUENCE</scope>
    <source>
        <strain evidence="3">G188</strain>
    </source>
</reference>
<evidence type="ECO:0000313" key="3">
    <source>
        <dbReference type="EMBL" id="QWZ07999.1"/>
    </source>
</evidence>
<feature type="domain" description="Glucose/Sorbosone dehydrogenase" evidence="2">
    <location>
        <begin position="41"/>
        <end position="334"/>
    </location>
</feature>
<dbReference type="Proteomes" id="UP000683575">
    <property type="component" value="Chromosome"/>
</dbReference>
<proteinExistence type="predicted"/>
<sequence length="344" mass="36721">MERRTVLKAGLVAPAAVTGSALAAAPADARPRLGGTLATGLDYPWGLDFLPGGGALVSERNSGRVLHVRPGGGATVAGVVPDVHNDGGEGGLMGVAVSPTFSRDRWVYFFLTTPSDNRIVRIRYVDGRLSGAPHPILTGIPSDSTHNGGGLWFTSYPSLFATTGDTRNSALAQNKGSLAGKVLRLKPDGTAQRGNPFGNRVYSFGHRNVEGITVDASGRLWASELGENTWDELNRILPGRNYGWPRVEGTDRAGGFRDPLVQWHPADCSPSGVTTLHGRAWVGALRGECLWSVDIDGRGLRRKTRYFHGTFGRIRNVKRAPDGSLWLTTSNGGGTDKVLRVTFG</sequence>
<gene>
    <name evidence="3" type="ORF">KRR39_22035</name>
</gene>
<name>A0A975Y062_9ACTN</name>
<dbReference type="InterPro" id="IPR012938">
    <property type="entry name" value="Glc/Sorbosone_DH"/>
</dbReference>
<keyword evidence="1" id="KW-0732">Signal</keyword>
<dbReference type="RefSeq" id="WP_216939509.1">
    <property type="nucleotide sequence ID" value="NZ_CP077062.1"/>
</dbReference>
<accession>A0A975Y062</accession>
<dbReference type="PANTHER" id="PTHR19328">
    <property type="entry name" value="HEDGEHOG-INTERACTING PROTEIN"/>
    <property type="match status" value="1"/>
</dbReference>
<evidence type="ECO:0000313" key="4">
    <source>
        <dbReference type="Proteomes" id="UP000683575"/>
    </source>
</evidence>
<dbReference type="PANTHER" id="PTHR19328:SF13">
    <property type="entry name" value="HIPL1 PROTEIN"/>
    <property type="match status" value="1"/>
</dbReference>